<dbReference type="AlphaFoldDB" id="A0A9P4MEX0"/>
<evidence type="ECO:0000313" key="2">
    <source>
        <dbReference type="EMBL" id="KAF2104877.1"/>
    </source>
</evidence>
<organism evidence="2 3">
    <name type="scientific">Rhizodiscina lignyota</name>
    <dbReference type="NCBI Taxonomy" id="1504668"/>
    <lineage>
        <taxon>Eukaryota</taxon>
        <taxon>Fungi</taxon>
        <taxon>Dikarya</taxon>
        <taxon>Ascomycota</taxon>
        <taxon>Pezizomycotina</taxon>
        <taxon>Dothideomycetes</taxon>
        <taxon>Pleosporomycetidae</taxon>
        <taxon>Aulographales</taxon>
        <taxon>Rhizodiscinaceae</taxon>
        <taxon>Rhizodiscina</taxon>
    </lineage>
</organism>
<evidence type="ECO:0000256" key="1">
    <source>
        <dbReference type="SAM" id="Phobius"/>
    </source>
</evidence>
<evidence type="ECO:0000313" key="3">
    <source>
        <dbReference type="Proteomes" id="UP000799772"/>
    </source>
</evidence>
<gene>
    <name evidence="2" type="ORF">NA57DRAFT_51671</name>
</gene>
<protein>
    <submittedName>
        <fullName evidence="2">Uncharacterized protein</fullName>
    </submittedName>
</protein>
<reference evidence="2" key="1">
    <citation type="journal article" date="2020" name="Stud. Mycol.">
        <title>101 Dothideomycetes genomes: a test case for predicting lifestyles and emergence of pathogens.</title>
        <authorList>
            <person name="Haridas S."/>
            <person name="Albert R."/>
            <person name="Binder M."/>
            <person name="Bloem J."/>
            <person name="Labutti K."/>
            <person name="Salamov A."/>
            <person name="Andreopoulos B."/>
            <person name="Baker S."/>
            <person name="Barry K."/>
            <person name="Bills G."/>
            <person name="Bluhm B."/>
            <person name="Cannon C."/>
            <person name="Castanera R."/>
            <person name="Culley D."/>
            <person name="Daum C."/>
            <person name="Ezra D."/>
            <person name="Gonzalez J."/>
            <person name="Henrissat B."/>
            <person name="Kuo A."/>
            <person name="Liang C."/>
            <person name="Lipzen A."/>
            <person name="Lutzoni F."/>
            <person name="Magnuson J."/>
            <person name="Mondo S."/>
            <person name="Nolan M."/>
            <person name="Ohm R."/>
            <person name="Pangilinan J."/>
            <person name="Park H.-J."/>
            <person name="Ramirez L."/>
            <person name="Alfaro M."/>
            <person name="Sun H."/>
            <person name="Tritt A."/>
            <person name="Yoshinaga Y."/>
            <person name="Zwiers L.-H."/>
            <person name="Turgeon B."/>
            <person name="Goodwin S."/>
            <person name="Spatafora J."/>
            <person name="Crous P."/>
            <person name="Grigoriev I."/>
        </authorList>
    </citation>
    <scope>NUCLEOTIDE SEQUENCE</scope>
    <source>
        <strain evidence="2">CBS 133067</strain>
    </source>
</reference>
<feature type="transmembrane region" description="Helical" evidence="1">
    <location>
        <begin position="126"/>
        <end position="150"/>
    </location>
</feature>
<keyword evidence="3" id="KW-1185">Reference proteome</keyword>
<keyword evidence="1" id="KW-0472">Membrane</keyword>
<keyword evidence="1" id="KW-0812">Transmembrane</keyword>
<dbReference type="EMBL" id="ML978121">
    <property type="protein sequence ID" value="KAF2104877.1"/>
    <property type="molecule type" value="Genomic_DNA"/>
</dbReference>
<keyword evidence="1" id="KW-1133">Transmembrane helix</keyword>
<proteinExistence type="predicted"/>
<sequence length="191" mass="21157">MESFFSSPVYYPLPSRTLSTINTASRSSTSSQTETEPLMAHAPDFAYTDGEFASVACLADIDNAIITTASPYARRQSSRSLPPSYDDPYDELDLEQKSKHTLPRLRSRGWYQRTLWHLSNKPMESWMAFAAVMLALVALVALIFLVFVLAMQSTGHMGAVYKSVDRSITSFHSGVMNVMCVLAGPDCPTEL</sequence>
<comment type="caution">
    <text evidence="2">The sequence shown here is derived from an EMBL/GenBank/DDBJ whole genome shotgun (WGS) entry which is preliminary data.</text>
</comment>
<name>A0A9P4MEX0_9PEZI</name>
<accession>A0A9P4MEX0</accession>
<dbReference type="Proteomes" id="UP000799772">
    <property type="component" value="Unassembled WGS sequence"/>
</dbReference>